<proteinExistence type="inferred from homology"/>
<feature type="compositionally biased region" description="Acidic residues" evidence="11">
    <location>
        <begin position="190"/>
        <end position="207"/>
    </location>
</feature>
<evidence type="ECO:0000256" key="5">
    <source>
        <dbReference type="ARBA" id="ARBA00022664"/>
    </source>
</evidence>
<organism evidence="13">
    <name type="scientific">Lotharella globosa</name>
    <dbReference type="NCBI Taxonomy" id="91324"/>
    <lineage>
        <taxon>Eukaryota</taxon>
        <taxon>Sar</taxon>
        <taxon>Rhizaria</taxon>
        <taxon>Cercozoa</taxon>
        <taxon>Chlorarachniophyceae</taxon>
        <taxon>Lotharella</taxon>
    </lineage>
</organism>
<sequence length="442" mass="50992">MAASSSNPKVFFDIRIGNKDVGRMVFELFKDTCPKTAENFRCLCTGEKGYGVTTRKKMHYRHTIFHRVIKGFMAQGGDFQNADGTGGESIYGSTFRDENFIHRHFGAGVLSMANCGPHTNGSQFFITFRTTNHLNDKHVVFGRLVEGMEILRRIENVKTLASDKPVTDVVISECGEIKNEKTQKKKGAVDEEIDLGVDSEDEEEETKENETEAKDGETEEAESSNYVVNKMKNMSARQRKLWELRQKLNAGRKINRKEAAEEKRRFTGGTKKVAKEENLKKWKEYEKKKKELEAAGLDPKQYRYLNDTAGAHETAEKKRKKKEKNKASFGWNVFNQDSLFKGFKKRLVHVPKGVQNGDEVRGDQSLKWGSDKPPEQMIDHMVAELEETHKRRSKFSRRRQHYAEQDIDYINDRNRVFNKKIKRAFDPYTVEIRQNLERGTAL</sequence>
<comment type="subcellular location">
    <subcellularLocation>
        <location evidence="2">Nucleus</location>
    </subcellularLocation>
</comment>
<evidence type="ECO:0000256" key="9">
    <source>
        <dbReference type="ARBA" id="ARBA00023235"/>
    </source>
</evidence>
<dbReference type="FunFam" id="2.40.100.10:FF:000022">
    <property type="entry name" value="Peptidyl-prolyl cis-trans isomerase CYP95"/>
    <property type="match status" value="1"/>
</dbReference>
<dbReference type="EC" id="5.2.1.8" evidence="4"/>
<dbReference type="SUPFAM" id="SSF50891">
    <property type="entry name" value="Cyclophilin-like"/>
    <property type="match status" value="1"/>
</dbReference>
<dbReference type="InterPro" id="IPR029000">
    <property type="entry name" value="Cyclophilin-like_dom_sf"/>
</dbReference>
<evidence type="ECO:0000313" key="14">
    <source>
        <dbReference type="EMBL" id="CAE0667713.1"/>
    </source>
</evidence>
<feature type="domain" description="PPIase cyclophilin-type" evidence="12">
    <location>
        <begin position="11"/>
        <end position="176"/>
    </location>
</feature>
<accession>A0A6V3NZQ3</accession>
<evidence type="ECO:0000256" key="8">
    <source>
        <dbReference type="ARBA" id="ARBA00023187"/>
    </source>
</evidence>
<comment type="similarity">
    <text evidence="3">Belongs to the SYF2 family.</text>
</comment>
<keyword evidence="6" id="KW-0747">Spliceosome</keyword>
<keyword evidence="9" id="KW-0413">Isomerase</keyword>
<dbReference type="Pfam" id="PF08231">
    <property type="entry name" value="SYF2"/>
    <property type="match status" value="1"/>
</dbReference>
<keyword evidence="5" id="KW-0507">mRNA processing</keyword>
<dbReference type="EMBL" id="HBIV01026976">
    <property type="protein sequence ID" value="CAE0667712.1"/>
    <property type="molecule type" value="Transcribed_RNA"/>
</dbReference>
<dbReference type="PRINTS" id="PR00153">
    <property type="entry name" value="CSAPPISMRASE"/>
</dbReference>
<evidence type="ECO:0000256" key="1">
    <source>
        <dbReference type="ARBA" id="ARBA00000971"/>
    </source>
</evidence>
<dbReference type="InterPro" id="IPR020892">
    <property type="entry name" value="Cyclophilin-type_PPIase_CS"/>
</dbReference>
<dbReference type="PANTHER" id="PTHR11071">
    <property type="entry name" value="PEPTIDYL-PROLYL CIS-TRANS ISOMERASE"/>
    <property type="match status" value="1"/>
</dbReference>
<reference evidence="13" key="1">
    <citation type="submission" date="2021-01" db="EMBL/GenBank/DDBJ databases">
        <authorList>
            <person name="Corre E."/>
            <person name="Pelletier E."/>
            <person name="Niang G."/>
            <person name="Scheremetjew M."/>
            <person name="Finn R."/>
            <person name="Kale V."/>
            <person name="Holt S."/>
            <person name="Cochrane G."/>
            <person name="Meng A."/>
            <person name="Brown T."/>
            <person name="Cohen L."/>
        </authorList>
    </citation>
    <scope>NUCLEOTIDE SEQUENCE</scope>
    <source>
        <strain evidence="13">CCCM811</strain>
    </source>
</reference>
<evidence type="ECO:0000256" key="3">
    <source>
        <dbReference type="ARBA" id="ARBA00010028"/>
    </source>
</evidence>
<keyword evidence="7" id="KW-0697">Rotamase</keyword>
<evidence type="ECO:0000256" key="7">
    <source>
        <dbReference type="ARBA" id="ARBA00023110"/>
    </source>
</evidence>
<comment type="catalytic activity">
    <reaction evidence="1">
        <text>[protein]-peptidylproline (omega=180) = [protein]-peptidylproline (omega=0)</text>
        <dbReference type="Rhea" id="RHEA:16237"/>
        <dbReference type="Rhea" id="RHEA-COMP:10747"/>
        <dbReference type="Rhea" id="RHEA-COMP:10748"/>
        <dbReference type="ChEBI" id="CHEBI:83833"/>
        <dbReference type="ChEBI" id="CHEBI:83834"/>
        <dbReference type="EC" id="5.2.1.8"/>
    </reaction>
</comment>
<evidence type="ECO:0000256" key="10">
    <source>
        <dbReference type="ARBA" id="ARBA00023242"/>
    </source>
</evidence>
<evidence type="ECO:0000259" key="12">
    <source>
        <dbReference type="PROSITE" id="PS50072"/>
    </source>
</evidence>
<dbReference type="GO" id="GO:0008380">
    <property type="term" value="P:RNA splicing"/>
    <property type="evidence" value="ECO:0007669"/>
    <property type="project" value="UniProtKB-KW"/>
</dbReference>
<dbReference type="InterPro" id="IPR002130">
    <property type="entry name" value="Cyclophilin-type_PPIase_dom"/>
</dbReference>
<evidence type="ECO:0000256" key="2">
    <source>
        <dbReference type="ARBA" id="ARBA00004123"/>
    </source>
</evidence>
<evidence type="ECO:0000313" key="13">
    <source>
        <dbReference type="EMBL" id="CAE0667712.1"/>
    </source>
</evidence>
<keyword evidence="8" id="KW-0508">mRNA splicing</keyword>
<feature type="region of interest" description="Disordered" evidence="11">
    <location>
        <begin position="180"/>
        <end position="224"/>
    </location>
</feature>
<dbReference type="GO" id="GO:0005737">
    <property type="term" value="C:cytoplasm"/>
    <property type="evidence" value="ECO:0007669"/>
    <property type="project" value="TreeGrafter"/>
</dbReference>
<dbReference type="GO" id="GO:0003755">
    <property type="term" value="F:peptidyl-prolyl cis-trans isomerase activity"/>
    <property type="evidence" value="ECO:0007669"/>
    <property type="project" value="UniProtKB-KW"/>
</dbReference>
<dbReference type="EMBL" id="HBIV01026977">
    <property type="protein sequence ID" value="CAE0667713.1"/>
    <property type="molecule type" value="Transcribed_RNA"/>
</dbReference>
<evidence type="ECO:0000256" key="4">
    <source>
        <dbReference type="ARBA" id="ARBA00013194"/>
    </source>
</evidence>
<dbReference type="PROSITE" id="PS50072">
    <property type="entry name" value="CSA_PPIASE_2"/>
    <property type="match status" value="1"/>
</dbReference>
<feature type="region of interest" description="Disordered" evidence="11">
    <location>
        <begin position="355"/>
        <end position="374"/>
    </location>
</feature>
<dbReference type="AlphaFoldDB" id="A0A6V3NZQ3"/>
<dbReference type="InterPro" id="IPR013260">
    <property type="entry name" value="mRNA_splic_SYF2"/>
</dbReference>
<dbReference type="GO" id="GO:0006397">
    <property type="term" value="P:mRNA processing"/>
    <property type="evidence" value="ECO:0007669"/>
    <property type="project" value="UniProtKB-KW"/>
</dbReference>
<dbReference type="Pfam" id="PF00160">
    <property type="entry name" value="Pro_isomerase"/>
    <property type="match status" value="1"/>
</dbReference>
<dbReference type="GO" id="GO:0005681">
    <property type="term" value="C:spliceosomal complex"/>
    <property type="evidence" value="ECO:0007669"/>
    <property type="project" value="UniProtKB-KW"/>
</dbReference>
<dbReference type="GO" id="GO:0016018">
    <property type="term" value="F:cyclosporin A binding"/>
    <property type="evidence" value="ECO:0007669"/>
    <property type="project" value="TreeGrafter"/>
</dbReference>
<evidence type="ECO:0000256" key="11">
    <source>
        <dbReference type="SAM" id="MobiDB-lite"/>
    </source>
</evidence>
<keyword evidence="10" id="KW-0539">Nucleus</keyword>
<gene>
    <name evidence="13" type="ORF">LGLO00237_LOCUS19335</name>
    <name evidence="14" type="ORF">LGLO00237_LOCUS19336</name>
</gene>
<dbReference type="GO" id="GO:0006457">
    <property type="term" value="P:protein folding"/>
    <property type="evidence" value="ECO:0007669"/>
    <property type="project" value="InterPro"/>
</dbReference>
<protein>
    <recommendedName>
        <fullName evidence="4">peptidylprolyl isomerase</fullName>
        <ecNumber evidence="4">5.2.1.8</ecNumber>
    </recommendedName>
</protein>
<dbReference type="PROSITE" id="PS00170">
    <property type="entry name" value="CSA_PPIASE_1"/>
    <property type="match status" value="1"/>
</dbReference>
<dbReference type="Gene3D" id="2.40.100.10">
    <property type="entry name" value="Cyclophilin-like"/>
    <property type="match status" value="1"/>
</dbReference>
<name>A0A6V3NZQ3_9EUKA</name>
<feature type="compositionally biased region" description="Basic and acidic residues" evidence="11">
    <location>
        <begin position="358"/>
        <end position="374"/>
    </location>
</feature>
<evidence type="ECO:0000256" key="6">
    <source>
        <dbReference type="ARBA" id="ARBA00022728"/>
    </source>
</evidence>
<dbReference type="PANTHER" id="PTHR11071:SF561">
    <property type="entry name" value="PEPTIDYL-PROLYL CIS-TRANS ISOMERASE D-RELATED"/>
    <property type="match status" value="1"/>
</dbReference>